<proteinExistence type="predicted"/>
<dbReference type="EMBL" id="CAKKNE010000006">
    <property type="protein sequence ID" value="CAH0378991.1"/>
    <property type="molecule type" value="Genomic_DNA"/>
</dbReference>
<reference evidence="1" key="1">
    <citation type="submission" date="2021-11" db="EMBL/GenBank/DDBJ databases">
        <authorList>
            <consortium name="Genoscope - CEA"/>
            <person name="William W."/>
        </authorList>
    </citation>
    <scope>NUCLEOTIDE SEQUENCE</scope>
</reference>
<dbReference type="AlphaFoldDB" id="A0A8J2SWR7"/>
<organism evidence="1 2">
    <name type="scientific">Pelagomonas calceolata</name>
    <dbReference type="NCBI Taxonomy" id="35677"/>
    <lineage>
        <taxon>Eukaryota</taxon>
        <taxon>Sar</taxon>
        <taxon>Stramenopiles</taxon>
        <taxon>Ochrophyta</taxon>
        <taxon>Pelagophyceae</taxon>
        <taxon>Pelagomonadales</taxon>
        <taxon>Pelagomonadaceae</taxon>
        <taxon>Pelagomonas</taxon>
    </lineage>
</organism>
<dbReference type="Proteomes" id="UP000789595">
    <property type="component" value="Unassembled WGS sequence"/>
</dbReference>
<name>A0A8J2SWR7_9STRA</name>
<keyword evidence="2" id="KW-1185">Reference proteome</keyword>
<accession>A0A8J2SWR7</accession>
<comment type="caution">
    <text evidence="1">The sequence shown here is derived from an EMBL/GenBank/DDBJ whole genome shotgun (WGS) entry which is preliminary data.</text>
</comment>
<protein>
    <submittedName>
        <fullName evidence="1">Uncharacterized protein</fullName>
    </submittedName>
</protein>
<evidence type="ECO:0000313" key="1">
    <source>
        <dbReference type="EMBL" id="CAH0378991.1"/>
    </source>
</evidence>
<evidence type="ECO:0000313" key="2">
    <source>
        <dbReference type="Proteomes" id="UP000789595"/>
    </source>
</evidence>
<gene>
    <name evidence="1" type="ORF">PECAL_6P05950</name>
</gene>
<sequence length="171" mass="18724">MSLMQSSQLGGYVHALPSPALKDHSLLQNGSDIHHYARAHLPVRYSRRSKKPFLTGGSVISKTRRKLSEPSLEFVDVPSCYDIPSGFEFFSPSQLQRPQSSWARSSGRSSRLDPNGLNYVASAPMEWGFDGHHLGPGSYTSPLAKSGSVVLSRTVGLSSVSQRGRMLVSRH</sequence>